<dbReference type="RefSeq" id="WP_060531163.1">
    <property type="nucleotide sequence ID" value="NZ_CP013023.1"/>
</dbReference>
<reference evidence="3" key="1">
    <citation type="submission" date="2015-10" db="EMBL/GenBank/DDBJ databases">
        <title>Genome of Paenibacillus bovis sp. nov.</title>
        <authorList>
            <person name="Wu Z."/>
            <person name="Gao C."/>
            <person name="Liu Z."/>
            <person name="Zheng H."/>
        </authorList>
    </citation>
    <scope>NUCLEOTIDE SEQUENCE [LARGE SCALE GENOMIC DNA]</scope>
    <source>
        <strain evidence="3">BD3526</strain>
    </source>
</reference>
<keyword evidence="1" id="KW-0472">Membrane</keyword>
<gene>
    <name evidence="2" type="ORF">AR543_01415</name>
</gene>
<dbReference type="KEGG" id="pbv:AR543_01415"/>
<feature type="transmembrane region" description="Helical" evidence="1">
    <location>
        <begin position="7"/>
        <end position="35"/>
    </location>
</feature>
<name>A0A172ZCD1_9BACL</name>
<feature type="transmembrane region" description="Helical" evidence="1">
    <location>
        <begin position="74"/>
        <end position="94"/>
    </location>
</feature>
<keyword evidence="3" id="KW-1185">Reference proteome</keyword>
<dbReference type="OrthoDB" id="2586087at2"/>
<keyword evidence="1" id="KW-1133">Transmembrane helix</keyword>
<evidence type="ECO:0000256" key="1">
    <source>
        <dbReference type="SAM" id="Phobius"/>
    </source>
</evidence>
<keyword evidence="1" id="KW-0812">Transmembrane</keyword>
<evidence type="ECO:0000313" key="2">
    <source>
        <dbReference type="EMBL" id="ANF94820.1"/>
    </source>
</evidence>
<reference evidence="2 3" key="2">
    <citation type="journal article" date="2016" name="Int. J. Syst. Evol. Microbiol.">
        <title>Paenibacillus bovis sp. nov., isolated from raw yak (Bos grunniens) milk.</title>
        <authorList>
            <person name="Gao C."/>
            <person name="Han J."/>
            <person name="Liu Z."/>
            <person name="Xu X."/>
            <person name="Hang F."/>
            <person name="Wu Z."/>
        </authorList>
    </citation>
    <scope>NUCLEOTIDE SEQUENCE [LARGE SCALE GENOMIC DNA]</scope>
    <source>
        <strain evidence="2 3">BD3526</strain>
    </source>
</reference>
<proteinExistence type="predicted"/>
<sequence>MQKILKIAYGAVLTFGVLALVWMVIGATGAFQGAIDLVETIILIVIGSPLIGLIIIGLYNLFYTRVFTDWLRTLAPVIISVIILLLSFIGVSSMSTMGW</sequence>
<feature type="transmembrane region" description="Helical" evidence="1">
    <location>
        <begin position="41"/>
        <end position="62"/>
    </location>
</feature>
<accession>A0A172ZCD1</accession>
<dbReference type="EMBL" id="CP013023">
    <property type="protein sequence ID" value="ANF94820.1"/>
    <property type="molecule type" value="Genomic_DNA"/>
</dbReference>
<protein>
    <submittedName>
        <fullName evidence="2">Uncharacterized protein</fullName>
    </submittedName>
</protein>
<organism evidence="2 3">
    <name type="scientific">Paenibacillus bovis</name>
    <dbReference type="NCBI Taxonomy" id="1616788"/>
    <lineage>
        <taxon>Bacteria</taxon>
        <taxon>Bacillati</taxon>
        <taxon>Bacillota</taxon>
        <taxon>Bacilli</taxon>
        <taxon>Bacillales</taxon>
        <taxon>Paenibacillaceae</taxon>
        <taxon>Paenibacillus</taxon>
    </lineage>
</organism>
<dbReference type="Proteomes" id="UP000078148">
    <property type="component" value="Chromosome"/>
</dbReference>
<dbReference type="AlphaFoldDB" id="A0A172ZCD1"/>
<evidence type="ECO:0000313" key="3">
    <source>
        <dbReference type="Proteomes" id="UP000078148"/>
    </source>
</evidence>